<evidence type="ECO:0000256" key="7">
    <source>
        <dbReference type="ARBA" id="ARBA00023242"/>
    </source>
</evidence>
<gene>
    <name evidence="9" type="ORF">B7P43_G14653</name>
</gene>
<evidence type="ECO:0000256" key="3">
    <source>
        <dbReference type="ARBA" id="ARBA00006958"/>
    </source>
</evidence>
<evidence type="ECO:0000259" key="8">
    <source>
        <dbReference type="Pfam" id="PF13359"/>
    </source>
</evidence>
<dbReference type="GO" id="GO:0046872">
    <property type="term" value="F:metal ion binding"/>
    <property type="evidence" value="ECO:0007669"/>
    <property type="project" value="UniProtKB-KW"/>
</dbReference>
<dbReference type="STRING" id="105785.A0A2J7RM70"/>
<name>A0A2J7RM70_9NEOP</name>
<dbReference type="InParanoid" id="A0A2J7RM70"/>
<dbReference type="PANTHER" id="PTHR22930">
    <property type="match status" value="1"/>
</dbReference>
<dbReference type="GO" id="GO:0004518">
    <property type="term" value="F:nuclease activity"/>
    <property type="evidence" value="ECO:0007669"/>
    <property type="project" value="UniProtKB-KW"/>
</dbReference>
<keyword evidence="6" id="KW-0378">Hydrolase</keyword>
<evidence type="ECO:0000313" key="10">
    <source>
        <dbReference type="Proteomes" id="UP000235965"/>
    </source>
</evidence>
<comment type="subcellular location">
    <subcellularLocation>
        <location evidence="2">Nucleus</location>
    </subcellularLocation>
</comment>
<dbReference type="Proteomes" id="UP000235965">
    <property type="component" value="Unassembled WGS sequence"/>
</dbReference>
<sequence length="308" mass="35519">MDKSGVLRLLMLEEEEDDEILHLILSENGGSRSVHDLFKARAEEELNSILINRHLMKGERKFREFFRLNIQQFNYVLKLVEDKIRCQSCNRVRHPITPAQKLAVTLRFMATRESFRSLEFAFHISQSYISRIVKQVLKILCRKLPPILMPPPNEDVLQEKTKEFWKQWNFPNCSLFYNYKDFFSTVLLAFVDANYKSTVVDIGSFGKEGDSGSLEKSATGKMLKSENFFPPPSALPNSDIITPYVMVCDDAFRLGEHMMKAYDAEKAIFNYRLSQASRISENSFGLLSQVLGVFYTPLAINPETSQML</sequence>
<evidence type="ECO:0000256" key="5">
    <source>
        <dbReference type="ARBA" id="ARBA00022723"/>
    </source>
</evidence>
<comment type="caution">
    <text evidence="9">The sequence shown here is derived from an EMBL/GenBank/DDBJ whole genome shotgun (WGS) entry which is preliminary data.</text>
</comment>
<dbReference type="AlphaFoldDB" id="A0A2J7RM70"/>
<dbReference type="GO" id="GO:0005634">
    <property type="term" value="C:nucleus"/>
    <property type="evidence" value="ECO:0007669"/>
    <property type="project" value="UniProtKB-SubCell"/>
</dbReference>
<evidence type="ECO:0000256" key="1">
    <source>
        <dbReference type="ARBA" id="ARBA00001968"/>
    </source>
</evidence>
<comment type="similarity">
    <text evidence="3">Belongs to the HARBI1 family.</text>
</comment>
<protein>
    <recommendedName>
        <fullName evidence="8">DDE Tnp4 domain-containing protein</fullName>
    </recommendedName>
</protein>
<dbReference type="EMBL" id="NEVH01002568">
    <property type="protein sequence ID" value="PNF41935.1"/>
    <property type="molecule type" value="Genomic_DNA"/>
</dbReference>
<feature type="domain" description="DDE Tnp4" evidence="8">
    <location>
        <begin position="172"/>
        <end position="289"/>
    </location>
</feature>
<dbReference type="GO" id="GO:0016787">
    <property type="term" value="F:hydrolase activity"/>
    <property type="evidence" value="ECO:0007669"/>
    <property type="project" value="UniProtKB-KW"/>
</dbReference>
<reference evidence="9 10" key="1">
    <citation type="submission" date="2017-12" db="EMBL/GenBank/DDBJ databases">
        <title>Hemimetabolous genomes reveal molecular basis of termite eusociality.</title>
        <authorList>
            <person name="Harrison M.C."/>
            <person name="Jongepier E."/>
            <person name="Robertson H.M."/>
            <person name="Arning N."/>
            <person name="Bitard-Feildel T."/>
            <person name="Chao H."/>
            <person name="Childers C.P."/>
            <person name="Dinh H."/>
            <person name="Doddapaneni H."/>
            <person name="Dugan S."/>
            <person name="Gowin J."/>
            <person name="Greiner C."/>
            <person name="Han Y."/>
            <person name="Hu H."/>
            <person name="Hughes D.S.T."/>
            <person name="Huylmans A.-K."/>
            <person name="Kemena C."/>
            <person name="Kremer L.P.M."/>
            <person name="Lee S.L."/>
            <person name="Lopez-Ezquerra A."/>
            <person name="Mallet L."/>
            <person name="Monroy-Kuhn J.M."/>
            <person name="Moser A."/>
            <person name="Murali S.C."/>
            <person name="Muzny D.M."/>
            <person name="Otani S."/>
            <person name="Piulachs M.-D."/>
            <person name="Poelchau M."/>
            <person name="Qu J."/>
            <person name="Schaub F."/>
            <person name="Wada-Katsumata A."/>
            <person name="Worley K.C."/>
            <person name="Xie Q."/>
            <person name="Ylla G."/>
            <person name="Poulsen M."/>
            <person name="Gibbs R.A."/>
            <person name="Schal C."/>
            <person name="Richards S."/>
            <person name="Belles X."/>
            <person name="Korb J."/>
            <person name="Bornberg-Bauer E."/>
        </authorList>
    </citation>
    <scope>NUCLEOTIDE SEQUENCE [LARGE SCALE GENOMIC DNA]</scope>
    <source>
        <tissue evidence="9">Whole body</tissue>
    </source>
</reference>
<evidence type="ECO:0000313" key="9">
    <source>
        <dbReference type="EMBL" id="PNF41935.1"/>
    </source>
</evidence>
<dbReference type="InterPro" id="IPR027806">
    <property type="entry name" value="HARBI1_dom"/>
</dbReference>
<keyword evidence="5" id="KW-0479">Metal-binding</keyword>
<comment type="cofactor">
    <cofactor evidence="1">
        <name>a divalent metal cation</name>
        <dbReference type="ChEBI" id="CHEBI:60240"/>
    </cofactor>
</comment>
<evidence type="ECO:0000256" key="2">
    <source>
        <dbReference type="ARBA" id="ARBA00004123"/>
    </source>
</evidence>
<accession>A0A2J7RM70</accession>
<keyword evidence="4" id="KW-0540">Nuclease</keyword>
<evidence type="ECO:0000256" key="4">
    <source>
        <dbReference type="ARBA" id="ARBA00022722"/>
    </source>
</evidence>
<evidence type="ECO:0000256" key="6">
    <source>
        <dbReference type="ARBA" id="ARBA00022801"/>
    </source>
</evidence>
<keyword evidence="10" id="KW-1185">Reference proteome</keyword>
<dbReference type="Pfam" id="PF13359">
    <property type="entry name" value="DDE_Tnp_4"/>
    <property type="match status" value="1"/>
</dbReference>
<proteinExistence type="inferred from homology"/>
<dbReference type="InterPro" id="IPR045249">
    <property type="entry name" value="HARBI1-like"/>
</dbReference>
<dbReference type="OrthoDB" id="8191395at2759"/>
<organism evidence="9 10">
    <name type="scientific">Cryptotermes secundus</name>
    <dbReference type="NCBI Taxonomy" id="105785"/>
    <lineage>
        <taxon>Eukaryota</taxon>
        <taxon>Metazoa</taxon>
        <taxon>Ecdysozoa</taxon>
        <taxon>Arthropoda</taxon>
        <taxon>Hexapoda</taxon>
        <taxon>Insecta</taxon>
        <taxon>Pterygota</taxon>
        <taxon>Neoptera</taxon>
        <taxon>Polyneoptera</taxon>
        <taxon>Dictyoptera</taxon>
        <taxon>Blattodea</taxon>
        <taxon>Blattoidea</taxon>
        <taxon>Termitoidae</taxon>
        <taxon>Kalotermitidae</taxon>
        <taxon>Cryptotermitinae</taxon>
        <taxon>Cryptotermes</taxon>
    </lineage>
</organism>
<keyword evidence="7" id="KW-0539">Nucleus</keyword>
<dbReference type="PANTHER" id="PTHR22930:SF269">
    <property type="entry name" value="NUCLEASE HARBI1-LIKE PROTEIN"/>
    <property type="match status" value="1"/>
</dbReference>